<reference evidence="3" key="1">
    <citation type="submission" date="2022-11" db="EMBL/GenBank/DDBJ databases">
        <title>Centuries of genome instability and evolution in soft-shell clam transmissible cancer (bioRxiv).</title>
        <authorList>
            <person name="Hart S.F.M."/>
            <person name="Yonemitsu M.A."/>
            <person name="Giersch R.M."/>
            <person name="Beal B.F."/>
            <person name="Arriagada G."/>
            <person name="Davis B.W."/>
            <person name="Ostrander E.A."/>
            <person name="Goff S.P."/>
            <person name="Metzger M.J."/>
        </authorList>
    </citation>
    <scope>NUCLEOTIDE SEQUENCE</scope>
    <source>
        <strain evidence="3">MELC-2E11</strain>
        <tissue evidence="3">Siphon/mantle</tissue>
    </source>
</reference>
<evidence type="ECO:0000313" key="3">
    <source>
        <dbReference type="EMBL" id="WAR29920.1"/>
    </source>
</evidence>
<dbReference type="InterPro" id="IPR050373">
    <property type="entry name" value="Fibrinogen_C-term_domain"/>
</dbReference>
<feature type="domain" description="Fibrinogen C-terminal" evidence="2">
    <location>
        <begin position="45"/>
        <end position="242"/>
    </location>
</feature>
<accession>A0ABY7G669</accession>
<keyword evidence="4" id="KW-1185">Reference proteome</keyword>
<dbReference type="SUPFAM" id="SSF56496">
    <property type="entry name" value="Fibrinogen C-terminal domain-like"/>
    <property type="match status" value="1"/>
</dbReference>
<dbReference type="PANTHER" id="PTHR19143">
    <property type="entry name" value="FIBRINOGEN/TENASCIN/ANGIOPOEITIN"/>
    <property type="match status" value="1"/>
</dbReference>
<keyword evidence="1" id="KW-1015">Disulfide bond</keyword>
<dbReference type="InterPro" id="IPR002181">
    <property type="entry name" value="Fibrinogen_a/b/g_C_dom"/>
</dbReference>
<organism evidence="3 4">
    <name type="scientific">Mya arenaria</name>
    <name type="common">Soft-shell clam</name>
    <dbReference type="NCBI Taxonomy" id="6604"/>
    <lineage>
        <taxon>Eukaryota</taxon>
        <taxon>Metazoa</taxon>
        <taxon>Spiralia</taxon>
        <taxon>Lophotrochozoa</taxon>
        <taxon>Mollusca</taxon>
        <taxon>Bivalvia</taxon>
        <taxon>Autobranchia</taxon>
        <taxon>Heteroconchia</taxon>
        <taxon>Euheterodonta</taxon>
        <taxon>Imparidentia</taxon>
        <taxon>Neoheterodontei</taxon>
        <taxon>Myida</taxon>
        <taxon>Myoidea</taxon>
        <taxon>Myidae</taxon>
        <taxon>Mya</taxon>
    </lineage>
</organism>
<dbReference type="Pfam" id="PF00147">
    <property type="entry name" value="Fibrinogen_C"/>
    <property type="match status" value="2"/>
</dbReference>
<dbReference type="SMART" id="SM00186">
    <property type="entry name" value="FBG"/>
    <property type="match status" value="1"/>
</dbReference>
<dbReference type="Gene3D" id="4.10.530.10">
    <property type="entry name" value="Gamma-fibrinogen Carboxyl Terminal Fragment, domain 2"/>
    <property type="match status" value="1"/>
</dbReference>
<dbReference type="InterPro" id="IPR020837">
    <property type="entry name" value="Fibrinogen_CS"/>
</dbReference>
<evidence type="ECO:0000256" key="1">
    <source>
        <dbReference type="ARBA" id="ARBA00023157"/>
    </source>
</evidence>
<dbReference type="PROSITE" id="PS51406">
    <property type="entry name" value="FIBRINOGEN_C_2"/>
    <property type="match status" value="1"/>
</dbReference>
<name>A0ABY7G669_MYAAR</name>
<proteinExistence type="predicted"/>
<dbReference type="InterPro" id="IPR036056">
    <property type="entry name" value="Fibrinogen-like_C"/>
</dbReference>
<dbReference type="Proteomes" id="UP001164746">
    <property type="component" value="Chromosome 16"/>
</dbReference>
<dbReference type="PANTHER" id="PTHR19143:SF327">
    <property type="entry name" value="FI21813P1-RELATED"/>
    <property type="match status" value="1"/>
</dbReference>
<evidence type="ECO:0000313" key="4">
    <source>
        <dbReference type="Proteomes" id="UP001164746"/>
    </source>
</evidence>
<dbReference type="InterPro" id="IPR014716">
    <property type="entry name" value="Fibrinogen_a/b/g_C_1"/>
</dbReference>
<dbReference type="Gene3D" id="3.90.215.10">
    <property type="entry name" value="Gamma Fibrinogen, chain A, domain 1"/>
    <property type="match status" value="1"/>
</dbReference>
<evidence type="ECO:0000259" key="2">
    <source>
        <dbReference type="PROSITE" id="PS51406"/>
    </source>
</evidence>
<gene>
    <name evidence="3" type="ORF">MAR_003488</name>
</gene>
<protein>
    <submittedName>
        <fullName evidence="3">FCN3-like protein</fullName>
    </submittedName>
</protein>
<dbReference type="EMBL" id="CP111027">
    <property type="protein sequence ID" value="WAR29920.1"/>
    <property type="molecule type" value="Genomic_DNA"/>
</dbReference>
<dbReference type="PROSITE" id="PS00514">
    <property type="entry name" value="FIBRINOGEN_C_1"/>
    <property type="match status" value="1"/>
</dbReference>
<sequence>MRSFQHFYYFVPFAYTWLQLPGHAKTWMWQAAREIHISVMTNSWQSSLVPLRATNAVSHLNATVPPSTPAATTEATYEYKNTVNEKEDKGEHVLQHRVNGSVDFYQNFNSYDNGFGSLHGEFWLGRGLRYLSEMTSRRNNTLRVDLQAPDGSRIYDVYEGFSVGPVHQNLLAYHSGHPFTTYDQLRGNHCAVVSHGGWWYYNCYTANLNGHYFVPGTSNNTAMEYSSLAYSISLKESKIMFR</sequence>